<dbReference type="SMART" id="SM00875">
    <property type="entry name" value="BACK"/>
    <property type="match status" value="1"/>
</dbReference>
<dbReference type="InterPro" id="IPR015915">
    <property type="entry name" value="Kelch-typ_b-propeller"/>
</dbReference>
<dbReference type="OrthoDB" id="7956040at2759"/>
<evidence type="ECO:0000256" key="1">
    <source>
        <dbReference type="ARBA" id="ARBA00022441"/>
    </source>
</evidence>
<dbReference type="CTD" id="20252104"/>
<dbReference type="OMA" id="CHIFRDE"/>
<protein>
    <recommendedName>
        <fullName evidence="3">BTB domain-containing protein</fullName>
    </recommendedName>
</protein>
<proteinExistence type="predicted"/>
<dbReference type="GeneID" id="20252104"/>
<dbReference type="PANTHER" id="PTHR45632">
    <property type="entry name" value="LD33804P"/>
    <property type="match status" value="1"/>
</dbReference>
<feature type="non-terminal residue" evidence="4">
    <location>
        <position position="382"/>
    </location>
</feature>
<sequence length="382" mass="44436">SILEHFNQCRSRNLYTDVRIKVQDQIFHCHKILLDASCPYFKSSFSFSEHKEEPNNLIEIGDFSAVAFNELLNYIYTAQLTITADTVVEILQCADFLGFRSIVKSCSGFLLQHINSENCLKAFQMADCYSLHHLAEQTWNFILENFDAVSQSEDFCEITYACLLKILSSDFLKVFLEIDLLSVIDKWVSYHSERKKHLQDLIKCVRIEHSTLSSLDHKILSSVEFEKDVKIKPRLNKVIVLVSRDTNPLHPRNSVKSDIIWYNQDYKCWDTLTSFPFDHRQLYGVAVVNNNIYITGGVGNEVPLFDTNKIVYNECWEFNVKLSKWKEIFPMNFARFNHATSGFLNSVFVVGVRINNYEDAQYYDPEDNSWHELSALSRHIQS</sequence>
<evidence type="ECO:0000256" key="2">
    <source>
        <dbReference type="ARBA" id="ARBA00022737"/>
    </source>
</evidence>
<dbReference type="Pfam" id="PF00651">
    <property type="entry name" value="BTB"/>
    <property type="match status" value="1"/>
</dbReference>
<dbReference type="AlphaFoldDB" id="V3ZS66"/>
<dbReference type="InterPro" id="IPR011333">
    <property type="entry name" value="SKP1/BTB/POZ_sf"/>
</dbReference>
<dbReference type="PROSITE" id="PS50097">
    <property type="entry name" value="BTB"/>
    <property type="match status" value="1"/>
</dbReference>
<keyword evidence="1" id="KW-0880">Kelch repeat</keyword>
<dbReference type="RefSeq" id="XP_009054962.1">
    <property type="nucleotide sequence ID" value="XM_009056714.1"/>
</dbReference>
<evidence type="ECO:0000313" key="5">
    <source>
        <dbReference type="Proteomes" id="UP000030746"/>
    </source>
</evidence>
<dbReference type="InterPro" id="IPR000210">
    <property type="entry name" value="BTB/POZ_dom"/>
</dbReference>
<keyword evidence="2" id="KW-0677">Repeat</keyword>
<reference evidence="4 5" key="1">
    <citation type="journal article" date="2013" name="Nature">
        <title>Insights into bilaterian evolution from three spiralian genomes.</title>
        <authorList>
            <person name="Simakov O."/>
            <person name="Marletaz F."/>
            <person name="Cho S.J."/>
            <person name="Edsinger-Gonzales E."/>
            <person name="Havlak P."/>
            <person name="Hellsten U."/>
            <person name="Kuo D.H."/>
            <person name="Larsson T."/>
            <person name="Lv J."/>
            <person name="Arendt D."/>
            <person name="Savage R."/>
            <person name="Osoegawa K."/>
            <person name="de Jong P."/>
            <person name="Grimwood J."/>
            <person name="Chapman J.A."/>
            <person name="Shapiro H."/>
            <person name="Aerts A."/>
            <person name="Otillar R.P."/>
            <person name="Terry A.Y."/>
            <person name="Boore J.L."/>
            <person name="Grigoriev I.V."/>
            <person name="Lindberg D.R."/>
            <person name="Seaver E.C."/>
            <person name="Weisblat D.A."/>
            <person name="Putnam N.H."/>
            <person name="Rokhsar D.S."/>
        </authorList>
    </citation>
    <scope>NUCLEOTIDE SEQUENCE [LARGE SCALE GENOMIC DNA]</scope>
</reference>
<evidence type="ECO:0000313" key="4">
    <source>
        <dbReference type="EMBL" id="ESO94288.1"/>
    </source>
</evidence>
<gene>
    <name evidence="4" type="ORF">LOTGIDRAFT_73790</name>
</gene>
<organism evidence="4 5">
    <name type="scientific">Lottia gigantea</name>
    <name type="common">Giant owl limpet</name>
    <dbReference type="NCBI Taxonomy" id="225164"/>
    <lineage>
        <taxon>Eukaryota</taxon>
        <taxon>Metazoa</taxon>
        <taxon>Spiralia</taxon>
        <taxon>Lophotrochozoa</taxon>
        <taxon>Mollusca</taxon>
        <taxon>Gastropoda</taxon>
        <taxon>Patellogastropoda</taxon>
        <taxon>Lottioidea</taxon>
        <taxon>Lottiidae</taxon>
        <taxon>Lottia</taxon>
    </lineage>
</organism>
<dbReference type="Gene3D" id="2.120.10.80">
    <property type="entry name" value="Kelch-type beta propeller"/>
    <property type="match status" value="1"/>
</dbReference>
<dbReference type="SUPFAM" id="SSF117281">
    <property type="entry name" value="Kelch motif"/>
    <property type="match status" value="1"/>
</dbReference>
<dbReference type="CDD" id="cd18186">
    <property type="entry name" value="BTB_POZ_ZBTB_KLHL-like"/>
    <property type="match status" value="1"/>
</dbReference>
<feature type="non-terminal residue" evidence="4">
    <location>
        <position position="1"/>
    </location>
</feature>
<feature type="domain" description="BTB" evidence="3">
    <location>
        <begin position="16"/>
        <end position="84"/>
    </location>
</feature>
<dbReference type="SMART" id="SM00225">
    <property type="entry name" value="BTB"/>
    <property type="match status" value="1"/>
</dbReference>
<dbReference type="Gene3D" id="3.30.710.10">
    <property type="entry name" value="Potassium Channel Kv1.1, Chain A"/>
    <property type="match status" value="1"/>
</dbReference>
<dbReference type="SUPFAM" id="SSF54695">
    <property type="entry name" value="POZ domain"/>
    <property type="match status" value="1"/>
</dbReference>
<evidence type="ECO:0000259" key="3">
    <source>
        <dbReference type="PROSITE" id="PS50097"/>
    </source>
</evidence>
<dbReference type="Proteomes" id="UP000030746">
    <property type="component" value="Unassembled WGS sequence"/>
</dbReference>
<dbReference type="KEGG" id="lgi:LOTGIDRAFT_73790"/>
<dbReference type="HOGENOM" id="CLU_004253_14_6_1"/>
<accession>V3ZS66</accession>
<dbReference type="InterPro" id="IPR011705">
    <property type="entry name" value="BACK"/>
</dbReference>
<dbReference type="Pfam" id="PF07707">
    <property type="entry name" value="BACK"/>
    <property type="match status" value="1"/>
</dbReference>
<dbReference type="Gene3D" id="1.25.40.420">
    <property type="match status" value="1"/>
</dbReference>
<dbReference type="EMBL" id="KB201847">
    <property type="protein sequence ID" value="ESO94288.1"/>
    <property type="molecule type" value="Genomic_DNA"/>
</dbReference>
<keyword evidence="5" id="KW-1185">Reference proteome</keyword>
<name>V3ZS66_LOTGI</name>